<protein>
    <submittedName>
        <fullName evidence="4">Damage-inducible protein DinB</fullName>
    </submittedName>
</protein>
<dbReference type="Proteomes" id="UP000267469">
    <property type="component" value="Unassembled WGS sequence"/>
</dbReference>
<keyword evidence="5" id="KW-1185">Reference proteome</keyword>
<feature type="binding site" evidence="3">
    <location>
        <position position="122"/>
    </location>
    <ligand>
        <name>a divalent metal cation</name>
        <dbReference type="ChEBI" id="CHEBI:60240"/>
    </ligand>
</feature>
<evidence type="ECO:0000256" key="1">
    <source>
        <dbReference type="ARBA" id="ARBA00008635"/>
    </source>
</evidence>
<dbReference type="AlphaFoldDB" id="A0A3N0F3B3"/>
<dbReference type="InterPro" id="IPR034660">
    <property type="entry name" value="DinB/YfiT-like"/>
</dbReference>
<reference evidence="4 5" key="1">
    <citation type="submission" date="2018-10" db="EMBL/GenBank/DDBJ databases">
        <title>Sinomicrobium pectinilyticum sp. nov., a pectinase-producing bacterium isolated from alkaline and saline soil, and emended description of the genus Sinomicrobium.</title>
        <authorList>
            <person name="Cheng B."/>
            <person name="Li C."/>
            <person name="Lai Q."/>
            <person name="Du M."/>
            <person name="Shao Z."/>
            <person name="Xu P."/>
            <person name="Yang C."/>
        </authorList>
    </citation>
    <scope>NUCLEOTIDE SEQUENCE [LARGE SCALE GENOMIC DNA]</scope>
    <source>
        <strain evidence="4 5">5DNS001</strain>
    </source>
</reference>
<evidence type="ECO:0000256" key="2">
    <source>
        <dbReference type="ARBA" id="ARBA00022723"/>
    </source>
</evidence>
<dbReference type="Pfam" id="PF05163">
    <property type="entry name" value="DinB"/>
    <property type="match status" value="1"/>
</dbReference>
<feature type="binding site" evidence="3">
    <location>
        <position position="40"/>
    </location>
    <ligand>
        <name>a divalent metal cation</name>
        <dbReference type="ChEBI" id="CHEBI:60240"/>
    </ligand>
</feature>
<dbReference type="GO" id="GO:0046872">
    <property type="term" value="F:metal ion binding"/>
    <property type="evidence" value="ECO:0007669"/>
    <property type="project" value="UniProtKB-KW"/>
</dbReference>
<evidence type="ECO:0000313" key="4">
    <source>
        <dbReference type="EMBL" id="RNL94596.1"/>
    </source>
</evidence>
<proteinExistence type="inferred from homology"/>
<feature type="binding site" evidence="3">
    <location>
        <position position="118"/>
    </location>
    <ligand>
        <name>a divalent metal cation</name>
        <dbReference type="ChEBI" id="CHEBI:60240"/>
    </ligand>
</feature>
<dbReference type="RefSeq" id="WP_123214213.1">
    <property type="nucleotide sequence ID" value="NZ_RJTM01000003.1"/>
</dbReference>
<accession>A0A3N0F3B3</accession>
<dbReference type="OrthoDB" id="9811413at2"/>
<dbReference type="SUPFAM" id="SSF109854">
    <property type="entry name" value="DinB/YfiT-like putative metalloenzymes"/>
    <property type="match status" value="1"/>
</dbReference>
<evidence type="ECO:0000313" key="5">
    <source>
        <dbReference type="Proteomes" id="UP000267469"/>
    </source>
</evidence>
<evidence type="ECO:0000256" key="3">
    <source>
        <dbReference type="PIRSR" id="PIRSR607837-1"/>
    </source>
</evidence>
<comment type="caution">
    <text evidence="4">The sequence shown here is derived from an EMBL/GenBank/DDBJ whole genome shotgun (WGS) entry which is preliminary data.</text>
</comment>
<dbReference type="Gene3D" id="1.20.120.450">
    <property type="entry name" value="dinb family like domain"/>
    <property type="match status" value="1"/>
</dbReference>
<comment type="similarity">
    <text evidence="1">Belongs to the DinB family.</text>
</comment>
<dbReference type="PANTHER" id="PTHR37302">
    <property type="entry name" value="SLR1116 PROTEIN"/>
    <property type="match status" value="1"/>
</dbReference>
<organism evidence="4 5">
    <name type="scientific">Sinomicrobium pectinilyticum</name>
    <dbReference type="NCBI Taxonomy" id="1084421"/>
    <lineage>
        <taxon>Bacteria</taxon>
        <taxon>Pseudomonadati</taxon>
        <taxon>Bacteroidota</taxon>
        <taxon>Flavobacteriia</taxon>
        <taxon>Flavobacteriales</taxon>
        <taxon>Flavobacteriaceae</taxon>
        <taxon>Sinomicrobium</taxon>
    </lineage>
</organism>
<sequence>MKSLFFELFAYNLDCNKRLITAFLSAGENVPDKSKKLFHHILTAHHVWNARLSGVAPAYGVWEAVPAVLEEKVNEENHILTGKILRQKDLSEIIDYKTSKGAPYSNNIRNILFHVVNHSTYHRGQIAMDFRDSGLEPLVTDYIFYKR</sequence>
<dbReference type="PANTHER" id="PTHR37302:SF1">
    <property type="entry name" value="PROTEIN DINB"/>
    <property type="match status" value="1"/>
</dbReference>
<dbReference type="InterPro" id="IPR007837">
    <property type="entry name" value="DinB"/>
</dbReference>
<gene>
    <name evidence="4" type="ORF">ED312_01385</name>
</gene>
<keyword evidence="2 3" id="KW-0479">Metal-binding</keyword>
<dbReference type="EMBL" id="RJTM01000003">
    <property type="protein sequence ID" value="RNL94596.1"/>
    <property type="molecule type" value="Genomic_DNA"/>
</dbReference>
<name>A0A3N0F3B3_SINP1</name>